<dbReference type="AlphaFoldDB" id="A0A7J5YDU0"/>
<gene>
    <name evidence="2" type="ORF">F7725_020633</name>
</gene>
<sequence length="132" mass="14851">MPRISLARQEKVKCVAGVEEFLSFHDAMGIILVALTLLGVVLTTIVTVVFHRFRTTPITIVVLLAFRANEHASRALKLFGPCQQRSLIICTIAPQNLEYFHLALRFVCVLVGFWAHLPSHSRTQTTKPQLEK</sequence>
<accession>A0A7J5YDU0</accession>
<proteinExistence type="predicted"/>
<keyword evidence="1" id="KW-0812">Transmembrane</keyword>
<evidence type="ECO:0000256" key="1">
    <source>
        <dbReference type="SAM" id="Phobius"/>
    </source>
</evidence>
<feature type="transmembrane region" description="Helical" evidence="1">
    <location>
        <begin position="27"/>
        <end position="50"/>
    </location>
</feature>
<keyword evidence="3" id="KW-1185">Reference proteome</keyword>
<dbReference type="Proteomes" id="UP000518266">
    <property type="component" value="Unassembled WGS sequence"/>
</dbReference>
<name>A0A7J5YDU0_DISMA</name>
<comment type="caution">
    <text evidence="2">The sequence shown here is derived from an EMBL/GenBank/DDBJ whole genome shotgun (WGS) entry which is preliminary data.</text>
</comment>
<reference evidence="2 3" key="1">
    <citation type="submission" date="2020-03" db="EMBL/GenBank/DDBJ databases">
        <title>Dissostichus mawsoni Genome sequencing and assembly.</title>
        <authorList>
            <person name="Park H."/>
        </authorList>
    </citation>
    <scope>NUCLEOTIDE SEQUENCE [LARGE SCALE GENOMIC DNA]</scope>
    <source>
        <strain evidence="2">DM0001</strain>
        <tissue evidence="2">Muscle</tissue>
    </source>
</reference>
<evidence type="ECO:0000313" key="3">
    <source>
        <dbReference type="Proteomes" id="UP000518266"/>
    </source>
</evidence>
<organism evidence="2 3">
    <name type="scientific">Dissostichus mawsoni</name>
    <name type="common">Antarctic cod</name>
    <dbReference type="NCBI Taxonomy" id="36200"/>
    <lineage>
        <taxon>Eukaryota</taxon>
        <taxon>Metazoa</taxon>
        <taxon>Chordata</taxon>
        <taxon>Craniata</taxon>
        <taxon>Vertebrata</taxon>
        <taxon>Euteleostomi</taxon>
        <taxon>Actinopterygii</taxon>
        <taxon>Neopterygii</taxon>
        <taxon>Teleostei</taxon>
        <taxon>Neoteleostei</taxon>
        <taxon>Acanthomorphata</taxon>
        <taxon>Eupercaria</taxon>
        <taxon>Perciformes</taxon>
        <taxon>Notothenioidei</taxon>
        <taxon>Nototheniidae</taxon>
        <taxon>Dissostichus</taxon>
    </lineage>
</organism>
<keyword evidence="1" id="KW-0472">Membrane</keyword>
<keyword evidence="1" id="KW-1133">Transmembrane helix</keyword>
<evidence type="ECO:0000313" key="2">
    <source>
        <dbReference type="EMBL" id="KAF3847605.1"/>
    </source>
</evidence>
<protein>
    <submittedName>
        <fullName evidence="2">Uncharacterized protein</fullName>
    </submittedName>
</protein>
<dbReference type="EMBL" id="JAAKFY010000013">
    <property type="protein sequence ID" value="KAF3847605.1"/>
    <property type="molecule type" value="Genomic_DNA"/>
</dbReference>